<keyword evidence="1" id="KW-1133">Transmembrane helix</keyword>
<gene>
    <name evidence="2" type="ORF">A3C81_03150</name>
</gene>
<comment type="caution">
    <text evidence="2">The sequence shown here is derived from an EMBL/GenBank/DDBJ whole genome shotgun (WGS) entry which is preliminary data.</text>
</comment>
<reference evidence="2 3" key="1">
    <citation type="journal article" date="2016" name="Nat. Commun.">
        <title>Thousands of microbial genomes shed light on interconnected biogeochemical processes in an aquifer system.</title>
        <authorList>
            <person name="Anantharaman K."/>
            <person name="Brown C.T."/>
            <person name="Hug L.A."/>
            <person name="Sharon I."/>
            <person name="Castelle C.J."/>
            <person name="Probst A.J."/>
            <person name="Thomas B.C."/>
            <person name="Singh A."/>
            <person name="Wilkins M.J."/>
            <person name="Karaoz U."/>
            <person name="Brodie E.L."/>
            <person name="Williams K.H."/>
            <person name="Hubbard S.S."/>
            <person name="Banfield J.F."/>
        </authorList>
    </citation>
    <scope>NUCLEOTIDE SEQUENCE [LARGE SCALE GENOMIC DNA]</scope>
</reference>
<organism evidence="2 3">
    <name type="scientific">Candidatus Yanofskybacteria bacterium RIFCSPHIGHO2_02_FULL_46_19</name>
    <dbReference type="NCBI Taxonomy" id="1802684"/>
    <lineage>
        <taxon>Bacteria</taxon>
        <taxon>Candidatus Yanofskyibacteriota</taxon>
    </lineage>
</organism>
<dbReference type="AlphaFoldDB" id="A0A1F8FUU2"/>
<dbReference type="Proteomes" id="UP000177796">
    <property type="component" value="Unassembled WGS sequence"/>
</dbReference>
<accession>A0A1F8FUU2</accession>
<keyword evidence="1" id="KW-0812">Transmembrane</keyword>
<proteinExistence type="predicted"/>
<feature type="transmembrane region" description="Helical" evidence="1">
    <location>
        <begin position="137"/>
        <end position="165"/>
    </location>
</feature>
<feature type="transmembrane region" description="Helical" evidence="1">
    <location>
        <begin position="70"/>
        <end position="90"/>
    </location>
</feature>
<evidence type="ECO:0000256" key="1">
    <source>
        <dbReference type="SAM" id="Phobius"/>
    </source>
</evidence>
<feature type="transmembrane region" description="Helical" evidence="1">
    <location>
        <begin position="6"/>
        <end position="25"/>
    </location>
</feature>
<name>A0A1F8FUU2_9BACT</name>
<feature type="transmembrane region" description="Helical" evidence="1">
    <location>
        <begin position="203"/>
        <end position="221"/>
    </location>
</feature>
<protein>
    <recommendedName>
        <fullName evidence="4">Histidine kinase N-terminal 7TM region domain-containing protein</fullName>
    </recommendedName>
</protein>
<evidence type="ECO:0000313" key="3">
    <source>
        <dbReference type="Proteomes" id="UP000177796"/>
    </source>
</evidence>
<dbReference type="EMBL" id="MGJY01000003">
    <property type="protein sequence ID" value="OGN16812.1"/>
    <property type="molecule type" value="Genomic_DNA"/>
</dbReference>
<keyword evidence="1" id="KW-0472">Membrane</keyword>
<sequence>MNAPVSLANFVNFIIAIAMVVRLGAHHRRVGGKPLKRFIWFYISFAIFWLLWAAPEIFVTNPYSVMATNIMGYVMLYVTSAIMVQIPFLFSGRKSIGTVLCAIIITAGVVFLIGRLINLQPHIREIVGNRVYWRPVFAPWLRMMTGAAGGLAALTASIAFYYFGWRERVNRAIFMRSIYLGTGNATILCGAIVSFILSPTAGFAGVFAGSIFGAVGLFIMMHGIMREAQPQQTPNTTN</sequence>
<evidence type="ECO:0000313" key="2">
    <source>
        <dbReference type="EMBL" id="OGN16812.1"/>
    </source>
</evidence>
<evidence type="ECO:0008006" key="4">
    <source>
        <dbReference type="Google" id="ProtNLM"/>
    </source>
</evidence>
<feature type="transmembrane region" description="Helical" evidence="1">
    <location>
        <begin position="177"/>
        <end position="197"/>
    </location>
</feature>
<feature type="transmembrane region" description="Helical" evidence="1">
    <location>
        <begin position="37"/>
        <end position="58"/>
    </location>
</feature>
<feature type="transmembrane region" description="Helical" evidence="1">
    <location>
        <begin position="97"/>
        <end position="117"/>
    </location>
</feature>